<feature type="transmembrane region" description="Helical" evidence="7">
    <location>
        <begin position="211"/>
        <end position="235"/>
    </location>
</feature>
<feature type="transmembrane region" description="Helical" evidence="7">
    <location>
        <begin position="335"/>
        <end position="356"/>
    </location>
</feature>
<sequence>MPTTTQSSSKKTDHYGIERANADDPGAVDKIRSKSGFVDHLMRMNERYGAEGGNQFAAGITYYSVLSIFPLAMLVVATVAAVLANREDLLNDLQSHITSSIDGDMGDTVNEILDTAIDQRGAMFGIGGLTTLWSGLGWMNNLRIGISAMWGIDANEGGSFLKKKLSDLVGLIGLIVAFLIAFGVTAAGSSGLTQKIFERVGIESFPGMDSVIFFVGLAVGLLANLIVMWWLIMILPRTKVPKKSGLIGAAIGAVAFELLKQLSTLIMSSATGSPAGAVFGPVIVLMVVMYLIWRVVLYVSAWTATTAESLKYAHPPVPEPAVIRVRNEVKEGAPAGATFGVGAALGAAAVGAWSLLRRK</sequence>
<dbReference type="GO" id="GO:0005886">
    <property type="term" value="C:plasma membrane"/>
    <property type="evidence" value="ECO:0007669"/>
    <property type="project" value="UniProtKB-SubCell"/>
</dbReference>
<dbReference type="PANTHER" id="PTHR30213">
    <property type="entry name" value="INNER MEMBRANE PROTEIN YHJD"/>
    <property type="match status" value="1"/>
</dbReference>
<keyword evidence="5 7" id="KW-0472">Membrane</keyword>
<keyword evidence="4 7" id="KW-1133">Transmembrane helix</keyword>
<proteinExistence type="predicted"/>
<name>A0A8I1HQT5_9CORY</name>
<keyword evidence="2" id="KW-1003">Cell membrane</keyword>
<evidence type="ECO:0000256" key="3">
    <source>
        <dbReference type="ARBA" id="ARBA00022692"/>
    </source>
</evidence>
<evidence type="ECO:0000256" key="2">
    <source>
        <dbReference type="ARBA" id="ARBA00022475"/>
    </source>
</evidence>
<reference evidence="8 9" key="1">
    <citation type="submission" date="2020-12" db="EMBL/GenBank/DDBJ databases">
        <title>Draft genome sequence of the commensal strain Corynebacterium tuberculostearicum MFP09/CIP 102622 isolated from human skin.</title>
        <authorList>
            <person name="Boukerb A.M."/>
            <person name="Janvier X."/>
            <person name="Feuilloley M.G.J."/>
            <person name="Groboillot A."/>
        </authorList>
    </citation>
    <scope>NUCLEOTIDE SEQUENCE [LARGE SCALE GENOMIC DNA]</scope>
    <source>
        <strain evidence="8 9">CIP 102622</strain>
    </source>
</reference>
<dbReference type="PANTHER" id="PTHR30213:SF1">
    <property type="entry name" value="INNER MEMBRANE PROTEIN YHJD"/>
    <property type="match status" value="1"/>
</dbReference>
<accession>A0A8I1HQT5</accession>
<feature type="transmembrane region" description="Helical" evidence="7">
    <location>
        <begin position="60"/>
        <end position="84"/>
    </location>
</feature>
<keyword evidence="9" id="KW-1185">Reference proteome</keyword>
<comment type="caution">
    <text evidence="8">The sequence shown here is derived from an EMBL/GenBank/DDBJ whole genome shotgun (WGS) entry which is preliminary data.</text>
</comment>
<evidence type="ECO:0000256" key="5">
    <source>
        <dbReference type="ARBA" id="ARBA00023136"/>
    </source>
</evidence>
<feature type="compositionally biased region" description="Basic and acidic residues" evidence="6">
    <location>
        <begin position="10"/>
        <end position="24"/>
    </location>
</feature>
<evidence type="ECO:0000256" key="4">
    <source>
        <dbReference type="ARBA" id="ARBA00022989"/>
    </source>
</evidence>
<dbReference type="EMBL" id="JAEHFL010000008">
    <property type="protein sequence ID" value="MBK3428171.1"/>
    <property type="molecule type" value="Genomic_DNA"/>
</dbReference>
<dbReference type="Pfam" id="PF03631">
    <property type="entry name" value="Virul_fac_BrkB"/>
    <property type="match status" value="1"/>
</dbReference>
<gene>
    <name evidence="8" type="ORF">JDP02_06545</name>
</gene>
<dbReference type="InterPro" id="IPR017039">
    <property type="entry name" value="Virul_fac_BrkB"/>
</dbReference>
<evidence type="ECO:0000313" key="9">
    <source>
        <dbReference type="Proteomes" id="UP000603369"/>
    </source>
</evidence>
<feature type="transmembrane region" description="Helical" evidence="7">
    <location>
        <begin position="168"/>
        <end position="191"/>
    </location>
</feature>
<feature type="transmembrane region" description="Helical" evidence="7">
    <location>
        <begin position="275"/>
        <end position="293"/>
    </location>
</feature>
<evidence type="ECO:0000256" key="1">
    <source>
        <dbReference type="ARBA" id="ARBA00004651"/>
    </source>
</evidence>
<evidence type="ECO:0000256" key="7">
    <source>
        <dbReference type="SAM" id="Phobius"/>
    </source>
</evidence>
<dbReference type="Proteomes" id="UP000603369">
    <property type="component" value="Unassembled WGS sequence"/>
</dbReference>
<organism evidence="8 9">
    <name type="scientific">Corynebacterium tuberculostearicum</name>
    <dbReference type="NCBI Taxonomy" id="38304"/>
    <lineage>
        <taxon>Bacteria</taxon>
        <taxon>Bacillati</taxon>
        <taxon>Actinomycetota</taxon>
        <taxon>Actinomycetes</taxon>
        <taxon>Mycobacteriales</taxon>
        <taxon>Corynebacteriaceae</taxon>
        <taxon>Corynebacterium</taxon>
    </lineage>
</organism>
<evidence type="ECO:0000256" key="6">
    <source>
        <dbReference type="SAM" id="MobiDB-lite"/>
    </source>
</evidence>
<feature type="region of interest" description="Disordered" evidence="6">
    <location>
        <begin position="1"/>
        <end position="24"/>
    </location>
</feature>
<dbReference type="NCBIfam" id="TIGR00765">
    <property type="entry name" value="yihY_not_rbn"/>
    <property type="match status" value="1"/>
</dbReference>
<dbReference type="RefSeq" id="WP_200435834.1">
    <property type="nucleotide sequence ID" value="NZ_JAEHFL010000008.1"/>
</dbReference>
<evidence type="ECO:0000313" key="8">
    <source>
        <dbReference type="EMBL" id="MBK3428171.1"/>
    </source>
</evidence>
<protein>
    <submittedName>
        <fullName evidence="8">YihY family inner membrane protein</fullName>
    </submittedName>
</protein>
<dbReference type="AlphaFoldDB" id="A0A8I1HQT5"/>
<keyword evidence="3 7" id="KW-0812">Transmembrane</keyword>
<comment type="subcellular location">
    <subcellularLocation>
        <location evidence="1">Cell membrane</location>
        <topology evidence="1">Multi-pass membrane protein</topology>
    </subcellularLocation>
</comment>